<gene>
    <name evidence="14" type="ORF">DES53_10820</name>
</gene>
<keyword evidence="6" id="KW-1015">Disulfide bond</keyword>
<evidence type="ECO:0000259" key="13">
    <source>
        <dbReference type="Pfam" id="PF07992"/>
    </source>
</evidence>
<evidence type="ECO:0000256" key="5">
    <source>
        <dbReference type="ARBA" id="ARBA00023002"/>
    </source>
</evidence>
<dbReference type="Pfam" id="PF02852">
    <property type="entry name" value="Pyr_redox_dim"/>
    <property type="match status" value="1"/>
</dbReference>
<reference evidence="14 15" key="1">
    <citation type="submission" date="2018-06" db="EMBL/GenBank/DDBJ databases">
        <title>Genomic Encyclopedia of Type Strains, Phase IV (KMG-IV): sequencing the most valuable type-strain genomes for metagenomic binning, comparative biology and taxonomic classification.</title>
        <authorList>
            <person name="Goeker M."/>
        </authorList>
    </citation>
    <scope>NUCLEOTIDE SEQUENCE [LARGE SCALE GENOMIC DNA]</scope>
    <source>
        <strain evidence="14 15">DSM 25532</strain>
    </source>
</reference>
<dbReference type="RefSeq" id="WP_113960191.1">
    <property type="nucleotide sequence ID" value="NZ_QNRR01000008.1"/>
</dbReference>
<dbReference type="PRINTS" id="PR00411">
    <property type="entry name" value="PNDRDTASEI"/>
</dbReference>
<sequence length="477" mass="51317">MSTEHYDFAILGGGSAGYAAARTAHGQGMNTVVIDGAEELGGLCILRGCMPSKTLIESANRAITIRNAAEFGLSAKAGPVDTKAIRDRKRRLIGEFADYRQQQLQDGRFKLIRGYGTLEDAGEDKVRIAIQLHEGGTQSITASYVLIATGSVINCPDIAGLHEAKPWNSDTILDHDTIPESFIVLGGGAIALEMAHYLDGIGRKVTVLQRNTQLLTGLDKDVADVVYDAFEKRGIEMYCGTSLQKVVREDGKVRATFKKAGEEITVEAAEVLCALGRSPNTKNIGLDNLKIAHEDNGLIAIKPTQQTTHPRVFAAGDVCGPLEVVHLAVQQGEVAAKNAALQWRQKAPAHTMDYRCILFGVFTHPQVAAVGLNELEAKKKNVVYLVSSYPFNDHGKSMVMGETDGFVKMLADPKDGAILGASVVGPEATELIHEIAVAMHLGATVAQLAKAPHYHPTLSEIWTYPAEDLEEQIAANS</sequence>
<dbReference type="PRINTS" id="PR00368">
    <property type="entry name" value="FADPNR"/>
</dbReference>
<dbReference type="GO" id="GO:0003955">
    <property type="term" value="F:NAD(P)H dehydrogenase (quinone) activity"/>
    <property type="evidence" value="ECO:0007669"/>
    <property type="project" value="TreeGrafter"/>
</dbReference>
<keyword evidence="7 11" id="KW-0676">Redox-active center</keyword>
<feature type="disulfide bond" description="Redox-active" evidence="10">
    <location>
        <begin position="44"/>
        <end position="49"/>
    </location>
</feature>
<evidence type="ECO:0000313" key="14">
    <source>
        <dbReference type="EMBL" id="RBP40314.1"/>
    </source>
</evidence>
<dbReference type="PANTHER" id="PTHR43014">
    <property type="entry name" value="MERCURIC REDUCTASE"/>
    <property type="match status" value="1"/>
</dbReference>
<protein>
    <submittedName>
        <fullName evidence="14">Pyruvate/2-oxoglutarate dehydrogenase complex dihydrolipoamide dehydrogenase (E3) component</fullName>
    </submittedName>
</protein>
<evidence type="ECO:0000256" key="2">
    <source>
        <dbReference type="ARBA" id="ARBA00022630"/>
    </source>
</evidence>
<dbReference type="PANTHER" id="PTHR43014:SF2">
    <property type="entry name" value="MERCURIC REDUCTASE"/>
    <property type="match status" value="1"/>
</dbReference>
<feature type="binding site" evidence="9">
    <location>
        <position position="317"/>
    </location>
    <ligand>
        <name>FAD</name>
        <dbReference type="ChEBI" id="CHEBI:57692"/>
    </ligand>
</feature>
<dbReference type="SUPFAM" id="SSF55424">
    <property type="entry name" value="FAD/NAD-linked reductases, dimerisation (C-terminal) domain"/>
    <property type="match status" value="1"/>
</dbReference>
<dbReference type="InterPro" id="IPR016156">
    <property type="entry name" value="FAD/NAD-linked_Rdtase_dimer_sf"/>
</dbReference>
<comment type="cofactor">
    <cofactor evidence="9">
        <name>FAD</name>
        <dbReference type="ChEBI" id="CHEBI:57692"/>
    </cofactor>
    <text evidence="9">Binds 1 FAD per subunit.</text>
</comment>
<comment type="caution">
    <text evidence="14">The sequence shown here is derived from an EMBL/GenBank/DDBJ whole genome shotgun (WGS) entry which is preliminary data.</text>
</comment>
<keyword evidence="4" id="KW-0521">NADP</keyword>
<organism evidence="14 15">
    <name type="scientific">Roseimicrobium gellanilyticum</name>
    <dbReference type="NCBI Taxonomy" id="748857"/>
    <lineage>
        <taxon>Bacteria</taxon>
        <taxon>Pseudomonadati</taxon>
        <taxon>Verrucomicrobiota</taxon>
        <taxon>Verrucomicrobiia</taxon>
        <taxon>Verrucomicrobiales</taxon>
        <taxon>Verrucomicrobiaceae</taxon>
        <taxon>Roseimicrobium</taxon>
    </lineage>
</organism>
<dbReference type="EMBL" id="QNRR01000008">
    <property type="protein sequence ID" value="RBP40314.1"/>
    <property type="molecule type" value="Genomic_DNA"/>
</dbReference>
<dbReference type="InterPro" id="IPR036188">
    <property type="entry name" value="FAD/NAD-bd_sf"/>
</dbReference>
<proteinExistence type="inferred from homology"/>
<name>A0A366HF11_9BACT</name>
<dbReference type="InterPro" id="IPR001100">
    <property type="entry name" value="Pyr_nuc-diS_OxRdtase"/>
</dbReference>
<evidence type="ECO:0000256" key="9">
    <source>
        <dbReference type="PIRSR" id="PIRSR000350-3"/>
    </source>
</evidence>
<feature type="active site" description="Proton acceptor" evidence="8">
    <location>
        <position position="455"/>
    </location>
</feature>
<dbReference type="Gene3D" id="3.50.50.60">
    <property type="entry name" value="FAD/NAD(P)-binding domain"/>
    <property type="match status" value="2"/>
</dbReference>
<dbReference type="SUPFAM" id="SSF51905">
    <property type="entry name" value="FAD/NAD(P)-binding domain"/>
    <property type="match status" value="1"/>
</dbReference>
<feature type="binding site" evidence="9">
    <location>
        <begin position="186"/>
        <end position="193"/>
    </location>
    <ligand>
        <name>NAD(+)</name>
        <dbReference type="ChEBI" id="CHEBI:57540"/>
    </ligand>
</feature>
<evidence type="ECO:0000256" key="7">
    <source>
        <dbReference type="ARBA" id="ARBA00023284"/>
    </source>
</evidence>
<feature type="binding site" evidence="9">
    <location>
        <position position="116"/>
    </location>
    <ligand>
        <name>FAD</name>
        <dbReference type="ChEBI" id="CHEBI:57692"/>
    </ligand>
</feature>
<keyword evidence="3 9" id="KW-0274">FAD</keyword>
<dbReference type="GO" id="GO:0050660">
    <property type="term" value="F:flavin adenine dinucleotide binding"/>
    <property type="evidence" value="ECO:0007669"/>
    <property type="project" value="TreeGrafter"/>
</dbReference>
<dbReference type="InterPro" id="IPR004099">
    <property type="entry name" value="Pyr_nucl-diS_OxRdtase_dimer"/>
</dbReference>
<dbReference type="Gene3D" id="3.30.390.30">
    <property type="match status" value="1"/>
</dbReference>
<evidence type="ECO:0000313" key="15">
    <source>
        <dbReference type="Proteomes" id="UP000253426"/>
    </source>
</evidence>
<dbReference type="PIRSF" id="PIRSF000350">
    <property type="entry name" value="Mercury_reductase_MerA"/>
    <property type="match status" value="1"/>
</dbReference>
<evidence type="ECO:0000256" key="1">
    <source>
        <dbReference type="ARBA" id="ARBA00007532"/>
    </source>
</evidence>
<keyword evidence="9" id="KW-0520">NAD</keyword>
<keyword evidence="5 11" id="KW-0560">Oxidoreductase</keyword>
<keyword evidence="2 11" id="KW-0285">Flavoprotein</keyword>
<dbReference type="PROSITE" id="PS00076">
    <property type="entry name" value="PYRIDINE_REDOX_1"/>
    <property type="match status" value="1"/>
</dbReference>
<evidence type="ECO:0000256" key="6">
    <source>
        <dbReference type="ARBA" id="ARBA00023157"/>
    </source>
</evidence>
<dbReference type="AlphaFoldDB" id="A0A366HF11"/>
<evidence type="ECO:0000256" key="10">
    <source>
        <dbReference type="PIRSR" id="PIRSR000350-4"/>
    </source>
</evidence>
<dbReference type="FunFam" id="3.30.390.30:FF:000001">
    <property type="entry name" value="Dihydrolipoyl dehydrogenase"/>
    <property type="match status" value="1"/>
</dbReference>
<evidence type="ECO:0000259" key="12">
    <source>
        <dbReference type="Pfam" id="PF02852"/>
    </source>
</evidence>
<dbReference type="Pfam" id="PF07992">
    <property type="entry name" value="Pyr_redox_2"/>
    <property type="match status" value="1"/>
</dbReference>
<comment type="similarity">
    <text evidence="1 11">Belongs to the class-I pyridine nucleotide-disulfide oxidoreductase family.</text>
</comment>
<feature type="domain" description="Pyridine nucleotide-disulphide oxidoreductase dimerisation" evidence="12">
    <location>
        <begin position="361"/>
        <end position="463"/>
    </location>
</feature>
<dbReference type="InterPro" id="IPR023753">
    <property type="entry name" value="FAD/NAD-binding_dom"/>
</dbReference>
<feature type="binding site" evidence="9">
    <location>
        <position position="276"/>
    </location>
    <ligand>
        <name>NAD(+)</name>
        <dbReference type="ChEBI" id="CHEBI:57540"/>
    </ligand>
</feature>
<dbReference type="OrthoDB" id="9800167at2"/>
<evidence type="ECO:0000256" key="11">
    <source>
        <dbReference type="RuleBase" id="RU003691"/>
    </source>
</evidence>
<evidence type="ECO:0000256" key="4">
    <source>
        <dbReference type="ARBA" id="ARBA00022857"/>
    </source>
</evidence>
<keyword evidence="14" id="KW-0670">Pyruvate</keyword>
<accession>A0A366HF11</accession>
<dbReference type="Proteomes" id="UP000253426">
    <property type="component" value="Unassembled WGS sequence"/>
</dbReference>
<evidence type="ECO:0000256" key="8">
    <source>
        <dbReference type="PIRSR" id="PIRSR000350-2"/>
    </source>
</evidence>
<dbReference type="GO" id="GO:0016668">
    <property type="term" value="F:oxidoreductase activity, acting on a sulfur group of donors, NAD(P) as acceptor"/>
    <property type="evidence" value="ECO:0007669"/>
    <property type="project" value="InterPro"/>
</dbReference>
<feature type="domain" description="FAD/NAD(P)-binding" evidence="13">
    <location>
        <begin position="6"/>
        <end position="332"/>
    </location>
</feature>
<feature type="binding site" evidence="9">
    <location>
        <begin position="149"/>
        <end position="151"/>
    </location>
    <ligand>
        <name>FAD</name>
        <dbReference type="ChEBI" id="CHEBI:57692"/>
    </ligand>
</feature>
<keyword evidence="9" id="KW-0547">Nucleotide-binding</keyword>
<dbReference type="InterPro" id="IPR012999">
    <property type="entry name" value="Pyr_OxRdtase_I_AS"/>
</dbReference>
<keyword evidence="15" id="KW-1185">Reference proteome</keyword>
<evidence type="ECO:0000256" key="3">
    <source>
        <dbReference type="ARBA" id="ARBA00022827"/>
    </source>
</evidence>
<feature type="binding site" evidence="9">
    <location>
        <position position="53"/>
    </location>
    <ligand>
        <name>FAD</name>
        <dbReference type="ChEBI" id="CHEBI:57692"/>
    </ligand>
</feature>